<keyword evidence="3" id="KW-1133">Transmembrane helix</keyword>
<protein>
    <submittedName>
        <fullName evidence="4">Uncharacterized protein</fullName>
    </submittedName>
</protein>
<evidence type="ECO:0000313" key="5">
    <source>
        <dbReference type="Proteomes" id="UP000320461"/>
    </source>
</evidence>
<feature type="compositionally biased region" description="Basic and acidic residues" evidence="2">
    <location>
        <begin position="79"/>
        <end position="99"/>
    </location>
</feature>
<dbReference type="Proteomes" id="UP000320461">
    <property type="component" value="Unassembled WGS sequence"/>
</dbReference>
<evidence type="ECO:0000256" key="2">
    <source>
        <dbReference type="SAM" id="MobiDB-lite"/>
    </source>
</evidence>
<organism evidence="4 5">
    <name type="scientific">Cellulomonas gelida</name>
    <dbReference type="NCBI Taxonomy" id="1712"/>
    <lineage>
        <taxon>Bacteria</taxon>
        <taxon>Bacillati</taxon>
        <taxon>Actinomycetota</taxon>
        <taxon>Actinomycetes</taxon>
        <taxon>Micrococcales</taxon>
        <taxon>Cellulomonadaceae</taxon>
        <taxon>Cellulomonas</taxon>
    </lineage>
</organism>
<accession>A0A4Y3KJY1</accession>
<keyword evidence="3" id="KW-0812">Transmembrane</keyword>
<feature type="compositionally biased region" description="Basic and acidic residues" evidence="2">
    <location>
        <begin position="108"/>
        <end position="117"/>
    </location>
</feature>
<reference evidence="4 5" key="1">
    <citation type="submission" date="2019-06" db="EMBL/GenBank/DDBJ databases">
        <title>Whole genome shotgun sequence of Cellulomonas gelida NBRC 3748.</title>
        <authorList>
            <person name="Hosoyama A."/>
            <person name="Uohara A."/>
            <person name="Ohji S."/>
            <person name="Ichikawa N."/>
        </authorList>
    </citation>
    <scope>NUCLEOTIDE SEQUENCE [LARGE SCALE GENOMIC DNA]</scope>
    <source>
        <strain evidence="4 5">NBRC 3748</strain>
    </source>
</reference>
<keyword evidence="5" id="KW-1185">Reference proteome</keyword>
<evidence type="ECO:0000256" key="3">
    <source>
        <dbReference type="SAM" id="Phobius"/>
    </source>
</evidence>
<evidence type="ECO:0000256" key="1">
    <source>
        <dbReference type="SAM" id="Coils"/>
    </source>
</evidence>
<feature type="compositionally biased region" description="Pro residues" evidence="2">
    <location>
        <begin position="25"/>
        <end position="36"/>
    </location>
</feature>
<feature type="transmembrane region" description="Helical" evidence="3">
    <location>
        <begin position="176"/>
        <end position="196"/>
    </location>
</feature>
<keyword evidence="3" id="KW-0472">Membrane</keyword>
<dbReference type="EMBL" id="BJLQ01000009">
    <property type="protein sequence ID" value="GEA83936.1"/>
    <property type="molecule type" value="Genomic_DNA"/>
</dbReference>
<feature type="region of interest" description="Disordered" evidence="2">
    <location>
        <begin position="1"/>
        <end position="171"/>
    </location>
</feature>
<name>A0A4Y3KJY1_9CELL</name>
<proteinExistence type="predicted"/>
<evidence type="ECO:0000313" key="4">
    <source>
        <dbReference type="EMBL" id="GEA83936.1"/>
    </source>
</evidence>
<dbReference type="AlphaFoldDB" id="A0A4Y3KJY1"/>
<sequence>MQQCRVGRASHPTIVSRSRAYLDPPAYPVRVPPLDTPAPGGRPKGTPGWAARADHAPHLDPLHDDVAGTDELAASDPHAGSDARAASDERAALDDRAASDARAGSQERVARDERTGAGEHAGSGQRPGQDDLPGSDEPAGLDQSGTEQSGTEQSRTEGPALSPGEPPRRRSRTVPVLAVLLVVSLVIAGPLIAYLWRTTDEWRASSADWEDLARGTAVELDRTRGDLADAQRTLDDTRAQLATAQERITELADEKAQLGDDSAAQQQLVDYQARVSQAAGKVATALATCIAAQGQLIGYMDDADSYAPEELVKFRDDVDALCGQATEANEQLQRELDQ</sequence>
<feature type="compositionally biased region" description="Polar residues" evidence="2">
    <location>
        <begin position="143"/>
        <end position="153"/>
    </location>
</feature>
<feature type="compositionally biased region" description="Basic and acidic residues" evidence="2">
    <location>
        <begin position="52"/>
        <end position="66"/>
    </location>
</feature>
<comment type="caution">
    <text evidence="4">The sequence shown here is derived from an EMBL/GenBank/DDBJ whole genome shotgun (WGS) entry which is preliminary data.</text>
</comment>
<feature type="coiled-coil region" evidence="1">
    <location>
        <begin position="220"/>
        <end position="261"/>
    </location>
</feature>
<keyword evidence="1" id="KW-0175">Coiled coil</keyword>
<gene>
    <name evidence="4" type="ORF">CGE01nite_11870</name>
</gene>